<dbReference type="EMBL" id="AP022610">
    <property type="protein sequence ID" value="BBZ29316.1"/>
    <property type="molecule type" value="Genomic_DNA"/>
</dbReference>
<organism evidence="3 4">
    <name type="scientific">Mycolicibacterium madagascariense</name>
    <dbReference type="NCBI Taxonomy" id="212765"/>
    <lineage>
        <taxon>Bacteria</taxon>
        <taxon>Bacillati</taxon>
        <taxon>Actinomycetota</taxon>
        <taxon>Actinomycetes</taxon>
        <taxon>Mycobacteriales</taxon>
        <taxon>Mycobacteriaceae</taxon>
        <taxon>Mycolicibacterium</taxon>
    </lineage>
</organism>
<dbReference type="AlphaFoldDB" id="A0A7I7XJC4"/>
<dbReference type="InterPro" id="IPR050900">
    <property type="entry name" value="Transposase_IS3/IS150/IS904"/>
</dbReference>
<name>A0A7I7XJC4_9MYCO</name>
<gene>
    <name evidence="3" type="ORF">MMAD_36110</name>
</gene>
<dbReference type="KEGG" id="mmag:MMAD_36110"/>
<feature type="domain" description="HTH-like" evidence="2">
    <location>
        <begin position="44"/>
        <end position="99"/>
    </location>
</feature>
<evidence type="ECO:0000313" key="4">
    <source>
        <dbReference type="Proteomes" id="UP000466517"/>
    </source>
</evidence>
<dbReference type="PANTHER" id="PTHR46889">
    <property type="entry name" value="TRANSPOSASE INSF FOR INSERTION SEQUENCE IS3B-RELATED"/>
    <property type="match status" value="1"/>
</dbReference>
<dbReference type="InterPro" id="IPR025948">
    <property type="entry name" value="HTH-like_dom"/>
</dbReference>
<evidence type="ECO:0000313" key="3">
    <source>
        <dbReference type="EMBL" id="BBZ29316.1"/>
    </source>
</evidence>
<evidence type="ECO:0000259" key="2">
    <source>
        <dbReference type="Pfam" id="PF13276"/>
    </source>
</evidence>
<accession>A0A7I7XJC4</accession>
<feature type="region of interest" description="Disordered" evidence="1">
    <location>
        <begin position="143"/>
        <end position="163"/>
    </location>
</feature>
<proteinExistence type="predicted"/>
<keyword evidence="4" id="KW-1185">Reference proteome</keyword>
<dbReference type="PANTHER" id="PTHR46889:SF7">
    <property type="entry name" value="TRANSPOSASE FOR INSERTION SEQUENCE ELEMENT IS904"/>
    <property type="match status" value="1"/>
</dbReference>
<dbReference type="Proteomes" id="UP000466517">
    <property type="component" value="Chromosome"/>
</dbReference>
<evidence type="ECO:0000256" key="1">
    <source>
        <dbReference type="SAM" id="MobiDB-lite"/>
    </source>
</evidence>
<sequence length="163" mass="17943">MMYPLVLDLAVDAVPVTVTCRVLGFSTQAFYKWRKEPVSPRDWDDAHLINAAHDIHGDDPAFGYRFIADELPGRGAPAGENRVARLCSQERIWSVFAKKPGLTRKAGPPVHDDLVDRQFTAHGANQVWLTDITEHRTVTASSTSALSRTCTPTGSSATPWTRG</sequence>
<reference evidence="3 4" key="1">
    <citation type="journal article" date="2019" name="Emerg. Microbes Infect.">
        <title>Comprehensive subspecies identification of 175 nontuberculous mycobacteria species based on 7547 genomic profiles.</title>
        <authorList>
            <person name="Matsumoto Y."/>
            <person name="Kinjo T."/>
            <person name="Motooka D."/>
            <person name="Nabeya D."/>
            <person name="Jung N."/>
            <person name="Uechi K."/>
            <person name="Horii T."/>
            <person name="Iida T."/>
            <person name="Fujita J."/>
            <person name="Nakamura S."/>
        </authorList>
    </citation>
    <scope>NUCLEOTIDE SEQUENCE [LARGE SCALE GENOMIC DNA]</scope>
    <source>
        <strain evidence="3 4">JCM 13574</strain>
    </source>
</reference>
<dbReference type="Pfam" id="PF13276">
    <property type="entry name" value="HTH_21"/>
    <property type="match status" value="1"/>
</dbReference>
<protein>
    <recommendedName>
        <fullName evidence="2">HTH-like domain-containing protein</fullName>
    </recommendedName>
</protein>